<gene>
    <name evidence="2" type="ORF">I79_013778</name>
</gene>
<feature type="compositionally biased region" description="Basic and acidic residues" evidence="1">
    <location>
        <begin position="42"/>
        <end position="55"/>
    </location>
</feature>
<dbReference type="Proteomes" id="UP000001075">
    <property type="component" value="Unassembled WGS sequence"/>
</dbReference>
<evidence type="ECO:0000313" key="3">
    <source>
        <dbReference type="Proteomes" id="UP000001075"/>
    </source>
</evidence>
<evidence type="ECO:0000313" key="2">
    <source>
        <dbReference type="EMBL" id="EGV99315.1"/>
    </source>
</evidence>
<feature type="region of interest" description="Disordered" evidence="1">
    <location>
        <begin position="15"/>
        <end position="70"/>
    </location>
</feature>
<name>G3HSE7_CRIGR</name>
<organism evidence="2 3">
    <name type="scientific">Cricetulus griseus</name>
    <name type="common">Chinese hamster</name>
    <name type="synonym">Cricetulus barabensis griseus</name>
    <dbReference type="NCBI Taxonomy" id="10029"/>
    <lineage>
        <taxon>Eukaryota</taxon>
        <taxon>Metazoa</taxon>
        <taxon>Chordata</taxon>
        <taxon>Craniata</taxon>
        <taxon>Vertebrata</taxon>
        <taxon>Euteleostomi</taxon>
        <taxon>Mammalia</taxon>
        <taxon>Eutheria</taxon>
        <taxon>Euarchontoglires</taxon>
        <taxon>Glires</taxon>
        <taxon>Rodentia</taxon>
        <taxon>Myomorpha</taxon>
        <taxon>Muroidea</taxon>
        <taxon>Cricetidae</taxon>
        <taxon>Cricetinae</taxon>
        <taxon>Cricetulus</taxon>
    </lineage>
</organism>
<sequence>MAVWGPGRRAWVLHMHEEAGPDPPALAEGPERTGLQTPRTCLLEHSKAESEETGKTDGSNSNCRSQGSCS</sequence>
<evidence type="ECO:0000256" key="1">
    <source>
        <dbReference type="SAM" id="MobiDB-lite"/>
    </source>
</evidence>
<feature type="compositionally biased region" description="Polar residues" evidence="1">
    <location>
        <begin position="56"/>
        <end position="70"/>
    </location>
</feature>
<dbReference type="InParanoid" id="G3HSE7"/>
<dbReference type="AlphaFoldDB" id="G3HSE7"/>
<dbReference type="EMBL" id="JH000660">
    <property type="protein sequence ID" value="EGV99315.1"/>
    <property type="molecule type" value="Genomic_DNA"/>
</dbReference>
<protein>
    <submittedName>
        <fullName evidence="2">Uncharacterized protein</fullName>
    </submittedName>
</protein>
<proteinExistence type="predicted"/>
<accession>G3HSE7</accession>
<reference evidence="3" key="1">
    <citation type="journal article" date="2011" name="Nat. Biotechnol.">
        <title>The genomic sequence of the Chinese hamster ovary (CHO)-K1 cell line.</title>
        <authorList>
            <person name="Xu X."/>
            <person name="Nagarajan H."/>
            <person name="Lewis N.E."/>
            <person name="Pan S."/>
            <person name="Cai Z."/>
            <person name="Liu X."/>
            <person name="Chen W."/>
            <person name="Xie M."/>
            <person name="Wang W."/>
            <person name="Hammond S."/>
            <person name="Andersen M.R."/>
            <person name="Neff N."/>
            <person name="Passarelli B."/>
            <person name="Koh W."/>
            <person name="Fan H.C."/>
            <person name="Wang J."/>
            <person name="Gui Y."/>
            <person name="Lee K.H."/>
            <person name="Betenbaugh M.J."/>
            <person name="Quake S.R."/>
            <person name="Famili I."/>
            <person name="Palsson B.O."/>
            <person name="Wang J."/>
        </authorList>
    </citation>
    <scope>NUCLEOTIDE SEQUENCE [LARGE SCALE GENOMIC DNA]</scope>
    <source>
        <strain evidence="3">CHO K1 cell line</strain>
    </source>
</reference>